<gene>
    <name evidence="2" type="ORF">D9613_009184</name>
</gene>
<evidence type="ECO:0000256" key="1">
    <source>
        <dbReference type="SAM" id="MobiDB-lite"/>
    </source>
</evidence>
<dbReference type="PANTHER" id="PTHR13211:SF0">
    <property type="entry name" value="TELOMERASE CAJAL BODY PROTEIN 1"/>
    <property type="match status" value="1"/>
</dbReference>
<sequence length="207" mass="22540">MFSDAAPDPILFLDGGPGAGVTQLQYNPLRPHILYASYRGSASDCIYSWDVRSNVDEPLEIFKKSSTIGSEPRSNQKIRFDVDITGRYLSVGDHMGFISVFELESGEGGISSNAVPETDAPGPKMHTAKLHFKAHSDSVGSVAFHPLKPSLLSASGSRHFTEIGQSDSSGTESDEESALSRAKQAQRSTKRPQPVTFDSTIKMWDFK</sequence>
<name>A0A8H4R510_9AGAR</name>
<dbReference type="Gene3D" id="2.130.10.10">
    <property type="entry name" value="YVTN repeat-like/Quinoprotein amine dehydrogenase"/>
    <property type="match status" value="1"/>
</dbReference>
<evidence type="ECO:0000313" key="2">
    <source>
        <dbReference type="EMBL" id="KAF4622533.1"/>
    </source>
</evidence>
<dbReference type="InterPro" id="IPR051150">
    <property type="entry name" value="SWT21/TCAB1_mRNA_Telomere"/>
</dbReference>
<dbReference type="InterPro" id="IPR036322">
    <property type="entry name" value="WD40_repeat_dom_sf"/>
</dbReference>
<dbReference type="PANTHER" id="PTHR13211">
    <property type="entry name" value="TELOMERASE CAJAL BODY PROTEIN 1"/>
    <property type="match status" value="1"/>
</dbReference>
<dbReference type="EMBL" id="JAACJL010000002">
    <property type="protein sequence ID" value="KAF4622533.1"/>
    <property type="molecule type" value="Genomic_DNA"/>
</dbReference>
<protein>
    <submittedName>
        <fullName evidence="2">Uncharacterized protein</fullName>
    </submittedName>
</protein>
<dbReference type="Proteomes" id="UP000521872">
    <property type="component" value="Unassembled WGS sequence"/>
</dbReference>
<evidence type="ECO:0000313" key="3">
    <source>
        <dbReference type="Proteomes" id="UP000521872"/>
    </source>
</evidence>
<dbReference type="InterPro" id="IPR015943">
    <property type="entry name" value="WD40/YVTN_repeat-like_dom_sf"/>
</dbReference>
<organism evidence="2 3">
    <name type="scientific">Agrocybe pediades</name>
    <dbReference type="NCBI Taxonomy" id="84607"/>
    <lineage>
        <taxon>Eukaryota</taxon>
        <taxon>Fungi</taxon>
        <taxon>Dikarya</taxon>
        <taxon>Basidiomycota</taxon>
        <taxon>Agaricomycotina</taxon>
        <taxon>Agaricomycetes</taxon>
        <taxon>Agaricomycetidae</taxon>
        <taxon>Agaricales</taxon>
        <taxon>Agaricineae</taxon>
        <taxon>Strophariaceae</taxon>
        <taxon>Agrocybe</taxon>
    </lineage>
</organism>
<dbReference type="AlphaFoldDB" id="A0A8H4R510"/>
<comment type="caution">
    <text evidence="2">The sequence shown here is derived from an EMBL/GenBank/DDBJ whole genome shotgun (WGS) entry which is preliminary data.</text>
</comment>
<reference evidence="2 3" key="1">
    <citation type="submission" date="2019-12" db="EMBL/GenBank/DDBJ databases">
        <authorList>
            <person name="Floudas D."/>
            <person name="Bentzer J."/>
            <person name="Ahren D."/>
            <person name="Johansson T."/>
            <person name="Persson P."/>
            <person name="Tunlid A."/>
        </authorList>
    </citation>
    <scope>NUCLEOTIDE SEQUENCE [LARGE SCALE GENOMIC DNA]</scope>
    <source>
        <strain evidence="2 3">CBS 102.39</strain>
    </source>
</reference>
<dbReference type="SUPFAM" id="SSF50978">
    <property type="entry name" value="WD40 repeat-like"/>
    <property type="match status" value="1"/>
</dbReference>
<feature type="region of interest" description="Disordered" evidence="1">
    <location>
        <begin position="160"/>
        <end position="207"/>
    </location>
</feature>
<accession>A0A8H4R510</accession>
<proteinExistence type="predicted"/>
<keyword evidence="3" id="KW-1185">Reference proteome</keyword>